<organism evidence="15 16">
    <name type="scientific">Helobdella robusta</name>
    <name type="common">Californian leech</name>
    <dbReference type="NCBI Taxonomy" id="6412"/>
    <lineage>
        <taxon>Eukaryota</taxon>
        <taxon>Metazoa</taxon>
        <taxon>Spiralia</taxon>
        <taxon>Lophotrochozoa</taxon>
        <taxon>Annelida</taxon>
        <taxon>Clitellata</taxon>
        <taxon>Hirudinea</taxon>
        <taxon>Rhynchobdellida</taxon>
        <taxon>Glossiphoniidae</taxon>
        <taxon>Helobdella</taxon>
    </lineage>
</organism>
<dbReference type="InterPro" id="IPR011009">
    <property type="entry name" value="Kinase-like_dom_sf"/>
</dbReference>
<feature type="domain" description="Protein kinase" evidence="13">
    <location>
        <begin position="1"/>
        <end position="300"/>
    </location>
</feature>
<reference evidence="15" key="3">
    <citation type="submission" date="2015-06" db="UniProtKB">
        <authorList>
            <consortium name="EnsemblMetazoa"/>
        </authorList>
    </citation>
    <scope>IDENTIFICATION</scope>
</reference>
<dbReference type="InterPro" id="IPR020635">
    <property type="entry name" value="Tyr_kinase_cat_dom"/>
</dbReference>
<dbReference type="GO" id="GO:0043235">
    <property type="term" value="C:receptor complex"/>
    <property type="evidence" value="ECO:0000318"/>
    <property type="project" value="GO_Central"/>
</dbReference>
<dbReference type="GO" id="GO:0008284">
    <property type="term" value="P:positive regulation of cell population proliferation"/>
    <property type="evidence" value="ECO:0000318"/>
    <property type="project" value="GO_Central"/>
</dbReference>
<reference evidence="14 16" key="2">
    <citation type="journal article" date="2013" name="Nature">
        <title>Insights into bilaterian evolution from three spiralian genomes.</title>
        <authorList>
            <person name="Simakov O."/>
            <person name="Marletaz F."/>
            <person name="Cho S.J."/>
            <person name="Edsinger-Gonzales E."/>
            <person name="Havlak P."/>
            <person name="Hellsten U."/>
            <person name="Kuo D.H."/>
            <person name="Larsson T."/>
            <person name="Lv J."/>
            <person name="Arendt D."/>
            <person name="Savage R."/>
            <person name="Osoegawa K."/>
            <person name="de Jong P."/>
            <person name="Grimwood J."/>
            <person name="Chapman J.A."/>
            <person name="Shapiro H."/>
            <person name="Aerts A."/>
            <person name="Otillar R.P."/>
            <person name="Terry A.Y."/>
            <person name="Boore J.L."/>
            <person name="Grigoriev I.V."/>
            <person name="Lindberg D.R."/>
            <person name="Seaver E.C."/>
            <person name="Weisblat D.A."/>
            <person name="Putnam N.H."/>
            <person name="Rokhsar D.S."/>
        </authorList>
    </citation>
    <scope>NUCLEOTIDE SEQUENCE</scope>
</reference>
<evidence type="ECO:0000259" key="13">
    <source>
        <dbReference type="PROSITE" id="PS50011"/>
    </source>
</evidence>
<keyword evidence="6" id="KW-1133">Transmembrane helix</keyword>
<evidence type="ECO:0000256" key="1">
    <source>
        <dbReference type="ARBA" id="ARBA00004370"/>
    </source>
</evidence>
<dbReference type="InterPro" id="IPR001245">
    <property type="entry name" value="Ser-Thr/Tyr_kinase_cat_dom"/>
</dbReference>
<dbReference type="CTD" id="20194562"/>
<evidence type="ECO:0000256" key="2">
    <source>
        <dbReference type="ARBA" id="ARBA00022692"/>
    </source>
</evidence>
<reference evidence="16" key="1">
    <citation type="submission" date="2012-12" db="EMBL/GenBank/DDBJ databases">
        <authorList>
            <person name="Hellsten U."/>
            <person name="Grimwood J."/>
            <person name="Chapman J.A."/>
            <person name="Shapiro H."/>
            <person name="Aerts A."/>
            <person name="Otillar R.P."/>
            <person name="Terry A.Y."/>
            <person name="Boore J.L."/>
            <person name="Simakov O."/>
            <person name="Marletaz F."/>
            <person name="Cho S.-J."/>
            <person name="Edsinger-Gonzales E."/>
            <person name="Havlak P."/>
            <person name="Kuo D.-H."/>
            <person name="Larsson T."/>
            <person name="Lv J."/>
            <person name="Arendt D."/>
            <person name="Savage R."/>
            <person name="Osoegawa K."/>
            <person name="de Jong P."/>
            <person name="Lindberg D.R."/>
            <person name="Seaver E.C."/>
            <person name="Weisblat D.A."/>
            <person name="Putnam N.H."/>
            <person name="Grigoriev I.V."/>
            <person name="Rokhsar D.S."/>
        </authorList>
    </citation>
    <scope>NUCLEOTIDE SEQUENCE</scope>
</reference>
<dbReference type="GO" id="GO:0043410">
    <property type="term" value="P:positive regulation of MAPK cascade"/>
    <property type="evidence" value="ECO:0000318"/>
    <property type="project" value="GO_Central"/>
</dbReference>
<dbReference type="PANTHER" id="PTHR24416">
    <property type="entry name" value="TYROSINE-PROTEIN KINASE RECEPTOR"/>
    <property type="match status" value="1"/>
</dbReference>
<evidence type="ECO:0000256" key="12">
    <source>
        <dbReference type="PIRSR" id="PIRSR000615-4"/>
    </source>
</evidence>
<evidence type="ECO:0000313" key="16">
    <source>
        <dbReference type="Proteomes" id="UP000015101"/>
    </source>
</evidence>
<keyword evidence="8" id="KW-0675">Receptor</keyword>
<dbReference type="Pfam" id="PF07714">
    <property type="entry name" value="PK_Tyr_Ser-Thr"/>
    <property type="match status" value="1"/>
</dbReference>
<feature type="active site" description="Proton acceptor" evidence="9">
    <location>
        <position position="154"/>
    </location>
</feature>
<dbReference type="OMA" id="CCTERSP"/>
<name>T1EDB0_HELRO</name>
<dbReference type="HOGENOM" id="CLU_000288_7_40_1"/>
<dbReference type="Gene3D" id="3.30.200.20">
    <property type="entry name" value="Phosphorylase Kinase, domain 1"/>
    <property type="match status" value="1"/>
</dbReference>
<evidence type="ECO:0000256" key="3">
    <source>
        <dbReference type="ARBA" id="ARBA00022729"/>
    </source>
</evidence>
<dbReference type="SUPFAM" id="SSF56112">
    <property type="entry name" value="Protein kinase-like (PK-like)"/>
    <property type="match status" value="1"/>
</dbReference>
<keyword evidence="4 10" id="KW-0547">Nucleotide-binding</keyword>
<keyword evidence="11" id="KW-0460">Magnesium</keyword>
<dbReference type="InterPro" id="IPR000719">
    <property type="entry name" value="Prot_kinase_dom"/>
</dbReference>
<evidence type="ECO:0000256" key="5">
    <source>
        <dbReference type="ARBA" id="ARBA00022840"/>
    </source>
</evidence>
<accession>T1EDB0</accession>
<dbReference type="AlphaFoldDB" id="T1EDB0"/>
<feature type="binding site" evidence="10">
    <location>
        <position position="42"/>
    </location>
    <ligand>
        <name>ATP</name>
        <dbReference type="ChEBI" id="CHEBI:30616"/>
    </ligand>
</feature>
<feature type="binding site" evidence="10">
    <location>
        <position position="158"/>
    </location>
    <ligand>
        <name>ATP</name>
        <dbReference type="ChEBI" id="CHEBI:30616"/>
    </ligand>
</feature>
<evidence type="ECO:0000256" key="6">
    <source>
        <dbReference type="ARBA" id="ARBA00022989"/>
    </source>
</evidence>
<dbReference type="GO" id="GO:0046872">
    <property type="term" value="F:metal ion binding"/>
    <property type="evidence" value="ECO:0007669"/>
    <property type="project" value="UniProtKB-KW"/>
</dbReference>
<evidence type="ECO:0000256" key="7">
    <source>
        <dbReference type="ARBA" id="ARBA00023136"/>
    </source>
</evidence>
<comment type="subcellular location">
    <subcellularLocation>
        <location evidence="1">Membrane</location>
    </subcellularLocation>
</comment>
<dbReference type="eggNOG" id="KOG0200">
    <property type="taxonomic scope" value="Eukaryota"/>
</dbReference>
<keyword evidence="16" id="KW-1185">Reference proteome</keyword>
<dbReference type="InterPro" id="IPR008266">
    <property type="entry name" value="Tyr_kinase_AS"/>
</dbReference>
<dbReference type="PIRSF" id="PIRSF000615">
    <property type="entry name" value="TyrPK_CSF1-R"/>
    <property type="match status" value="1"/>
</dbReference>
<evidence type="ECO:0000256" key="8">
    <source>
        <dbReference type="ARBA" id="ARBA00023170"/>
    </source>
</evidence>
<dbReference type="EnsemblMetazoa" id="HelroT102694">
    <property type="protein sequence ID" value="HelroP102694"/>
    <property type="gene ID" value="HelroG102694"/>
</dbReference>
<sequence>MLGEVIGEGAFGVVLKGQLVNDQYLTNLDNKSTNQSINVAIKTLKDGSSEKDLLDLVQELKVLKMIGRHENIINFIGCCTERSPLLVVVEYAPHGNLKDFLRKRRKKFSKKPLQPHGGDDGDDRELTYGDLLTFAEQIAEGMQYLASKMCIHRDLAARNILVGHGITMKICDFGLSRNIHNNDYYKKFSDGRLPIKWMSPEALFDRKYTPKSDVWSYGVLLWEIFSLGGTPYPGVSIEKIFYLVKQGYRMERPVHASMDMYGVMLDCWMDDPTLRPSFKDIINQIRKNKIQKQENNKTYLGLTPLWKTSASSDSQYISMATTTTNTSTNQSPVSIKTFGQSEESVLQN</sequence>
<feature type="binding site" evidence="11">
    <location>
        <position position="172"/>
    </location>
    <ligand>
        <name>Mg(2+)</name>
        <dbReference type="ChEBI" id="CHEBI:18420"/>
    </ligand>
</feature>
<feature type="binding site" evidence="11">
    <location>
        <position position="159"/>
    </location>
    <ligand>
        <name>Mg(2+)</name>
        <dbReference type="ChEBI" id="CHEBI:18420"/>
    </ligand>
</feature>
<dbReference type="Proteomes" id="UP000015101">
    <property type="component" value="Unassembled WGS sequence"/>
</dbReference>
<dbReference type="InParanoid" id="T1EDB0"/>
<dbReference type="PRINTS" id="PR00109">
    <property type="entry name" value="TYRKINASE"/>
</dbReference>
<dbReference type="EMBL" id="KB097542">
    <property type="protein sequence ID" value="ESN95083.1"/>
    <property type="molecule type" value="Genomic_DNA"/>
</dbReference>
<evidence type="ECO:0000313" key="15">
    <source>
        <dbReference type="EnsemblMetazoa" id="HelroP102694"/>
    </source>
</evidence>
<evidence type="ECO:0000256" key="4">
    <source>
        <dbReference type="ARBA" id="ARBA00022741"/>
    </source>
</evidence>
<dbReference type="GO" id="GO:0005524">
    <property type="term" value="F:ATP binding"/>
    <property type="evidence" value="ECO:0007669"/>
    <property type="project" value="UniProtKB-KW"/>
</dbReference>
<dbReference type="PROSITE" id="PS50011">
    <property type="entry name" value="PROTEIN_KINASE_DOM"/>
    <property type="match status" value="1"/>
</dbReference>
<dbReference type="PANTHER" id="PTHR24416:SF550">
    <property type="entry name" value="FIBROBLAST GROWTH FACTOR RECEPTOR HOMOLOG 1-RELATED"/>
    <property type="match status" value="1"/>
</dbReference>
<keyword evidence="2" id="KW-0812">Transmembrane</keyword>
<dbReference type="OrthoDB" id="6077854at2759"/>
<dbReference type="KEGG" id="hro:HELRODRAFT_102694"/>
<feature type="binding site" evidence="10">
    <location>
        <begin position="7"/>
        <end position="14"/>
    </location>
    <ligand>
        <name>ATP</name>
        <dbReference type="ChEBI" id="CHEBI:30616"/>
    </ligand>
</feature>
<dbReference type="GO" id="GO:0008543">
    <property type="term" value="P:fibroblast growth factor receptor signaling pathway"/>
    <property type="evidence" value="ECO:0000318"/>
    <property type="project" value="GO_Central"/>
</dbReference>
<keyword evidence="3" id="KW-0732">Signal</keyword>
<evidence type="ECO:0000256" key="11">
    <source>
        <dbReference type="PIRSR" id="PIRSR000615-3"/>
    </source>
</evidence>
<dbReference type="FunFam" id="1.10.510.10:FF:000462">
    <property type="entry name" value="Receptor tyrosine kinase"/>
    <property type="match status" value="1"/>
</dbReference>
<dbReference type="GO" id="GO:0004714">
    <property type="term" value="F:transmembrane receptor protein tyrosine kinase activity"/>
    <property type="evidence" value="ECO:0000318"/>
    <property type="project" value="GO_Central"/>
</dbReference>
<dbReference type="EMBL" id="AMQM01006913">
    <property type="status" value="NOT_ANNOTATED_CDS"/>
    <property type="molecule type" value="Genomic_DNA"/>
</dbReference>
<dbReference type="GeneID" id="20194562"/>
<gene>
    <name evidence="15" type="primary">20194562</name>
    <name evidence="14" type="ORF">HELRODRAFT_102694</name>
</gene>
<keyword evidence="11" id="KW-0479">Metal-binding</keyword>
<evidence type="ECO:0000313" key="14">
    <source>
        <dbReference type="EMBL" id="ESN95083.1"/>
    </source>
</evidence>
<dbReference type="GO" id="GO:0005886">
    <property type="term" value="C:plasma membrane"/>
    <property type="evidence" value="ECO:0000318"/>
    <property type="project" value="GO_Central"/>
</dbReference>
<dbReference type="SMART" id="SM00219">
    <property type="entry name" value="TyrKc"/>
    <property type="match status" value="1"/>
</dbReference>
<keyword evidence="5 10" id="KW-0067">ATP-binding</keyword>
<dbReference type="RefSeq" id="XP_009026738.1">
    <property type="nucleotide sequence ID" value="XM_009028490.1"/>
</dbReference>
<keyword evidence="7" id="KW-0472">Membrane</keyword>
<evidence type="ECO:0000256" key="10">
    <source>
        <dbReference type="PIRSR" id="PIRSR000615-2"/>
    </source>
</evidence>
<dbReference type="PROSITE" id="PS00109">
    <property type="entry name" value="PROTEIN_KINASE_TYR"/>
    <property type="match status" value="1"/>
</dbReference>
<dbReference type="InterPro" id="IPR050122">
    <property type="entry name" value="RTK"/>
</dbReference>
<proteinExistence type="predicted"/>
<dbReference type="Gene3D" id="1.10.510.10">
    <property type="entry name" value="Transferase(Phosphotransferase) domain 1"/>
    <property type="match status" value="1"/>
</dbReference>
<protein>
    <recommendedName>
        <fullName evidence="13">Protein kinase domain-containing protein</fullName>
    </recommendedName>
</protein>
<feature type="site" description="Important for interaction with phosphotyrosine-binding proteins" evidence="12">
    <location>
        <position position="299"/>
    </location>
</feature>
<evidence type="ECO:0000256" key="9">
    <source>
        <dbReference type="PIRSR" id="PIRSR000615-1"/>
    </source>
</evidence>
<dbReference type="STRING" id="6412.T1EDB0"/>